<evidence type="ECO:0000313" key="5">
    <source>
        <dbReference type="Proteomes" id="UP000002171"/>
    </source>
</evidence>
<dbReference type="CDD" id="cd05242">
    <property type="entry name" value="SDR_a8"/>
    <property type="match status" value="1"/>
</dbReference>
<dbReference type="EMBL" id="AAOW01000031">
    <property type="protein sequence ID" value="EAR59830.1"/>
    <property type="molecule type" value="Genomic_DNA"/>
</dbReference>
<keyword evidence="5" id="KW-1185">Reference proteome</keyword>
<name>A0A7U8GR55_NEPCE</name>
<proteinExistence type="inferred from homology"/>
<dbReference type="Pfam" id="PF08338">
    <property type="entry name" value="DUF1731"/>
    <property type="match status" value="1"/>
</dbReference>
<feature type="domain" description="NAD-dependent epimerase/dehydratase" evidence="2">
    <location>
        <begin position="4"/>
        <end position="221"/>
    </location>
</feature>
<comment type="caution">
    <text evidence="4">The sequence shown here is derived from an EMBL/GenBank/DDBJ whole genome shotgun (WGS) entry which is preliminary data.</text>
</comment>
<evidence type="ECO:0000259" key="2">
    <source>
        <dbReference type="Pfam" id="PF01370"/>
    </source>
</evidence>
<dbReference type="Pfam" id="PF01370">
    <property type="entry name" value="Epimerase"/>
    <property type="match status" value="1"/>
</dbReference>
<dbReference type="Proteomes" id="UP000002171">
    <property type="component" value="Unassembled WGS sequence"/>
</dbReference>
<dbReference type="RefSeq" id="WP_007020190.1">
    <property type="nucleotide sequence ID" value="NZ_CH724125.1"/>
</dbReference>
<dbReference type="InterPro" id="IPR036291">
    <property type="entry name" value="NAD(P)-bd_dom_sf"/>
</dbReference>
<dbReference type="Gene3D" id="3.40.50.720">
    <property type="entry name" value="NAD(P)-binding Rossmann-like Domain"/>
    <property type="match status" value="1"/>
</dbReference>
<dbReference type="InterPro" id="IPR013549">
    <property type="entry name" value="DUF1731"/>
</dbReference>
<protein>
    <recommendedName>
        <fullName evidence="6">TIGR01777 family protein</fullName>
    </recommendedName>
</protein>
<dbReference type="PANTHER" id="PTHR11092">
    <property type="entry name" value="SUGAR NUCLEOTIDE EPIMERASE RELATED"/>
    <property type="match status" value="1"/>
</dbReference>
<dbReference type="OrthoDB" id="9801773at2"/>
<reference evidence="4 5" key="1">
    <citation type="submission" date="2006-02" db="EMBL/GenBank/DDBJ databases">
        <authorList>
            <person name="Pinhassi J."/>
            <person name="Pedros-Alio C."/>
            <person name="Ferriera S."/>
            <person name="Johnson J."/>
            <person name="Kravitz S."/>
            <person name="Halpern A."/>
            <person name="Remington K."/>
            <person name="Beeson K."/>
            <person name="Tran B."/>
            <person name="Rogers Y.-H."/>
            <person name="Friedman R."/>
            <person name="Venter J.C."/>
        </authorList>
    </citation>
    <scope>NUCLEOTIDE SEQUENCE [LARGE SCALE GENOMIC DNA]</scope>
    <source>
        <strain evidence="4 5">MED92</strain>
    </source>
</reference>
<feature type="domain" description="DUF1731" evidence="3">
    <location>
        <begin position="249"/>
        <end position="295"/>
    </location>
</feature>
<evidence type="ECO:0000256" key="1">
    <source>
        <dbReference type="ARBA" id="ARBA00009353"/>
    </source>
</evidence>
<evidence type="ECO:0000313" key="4">
    <source>
        <dbReference type="EMBL" id="EAR59830.1"/>
    </source>
</evidence>
<dbReference type="NCBIfam" id="TIGR01777">
    <property type="entry name" value="yfcH"/>
    <property type="match status" value="1"/>
</dbReference>
<dbReference type="SUPFAM" id="SSF51735">
    <property type="entry name" value="NAD(P)-binding Rossmann-fold domains"/>
    <property type="match status" value="1"/>
</dbReference>
<comment type="similarity">
    <text evidence="1">Belongs to the NAD(P)-dependent epimerase/dehydratase family. SDR39U1 subfamily.</text>
</comment>
<evidence type="ECO:0008006" key="6">
    <source>
        <dbReference type="Google" id="ProtNLM"/>
    </source>
</evidence>
<dbReference type="PANTHER" id="PTHR11092:SF0">
    <property type="entry name" value="EPIMERASE FAMILY PROTEIN SDR39U1"/>
    <property type="match status" value="1"/>
</dbReference>
<dbReference type="InterPro" id="IPR001509">
    <property type="entry name" value="Epimerase_deHydtase"/>
</dbReference>
<dbReference type="AlphaFoldDB" id="A0A7U8GR55"/>
<organism evidence="4 5">
    <name type="scientific">Neptuniibacter caesariensis</name>
    <dbReference type="NCBI Taxonomy" id="207954"/>
    <lineage>
        <taxon>Bacteria</taxon>
        <taxon>Pseudomonadati</taxon>
        <taxon>Pseudomonadota</taxon>
        <taxon>Gammaproteobacteria</taxon>
        <taxon>Oceanospirillales</taxon>
        <taxon>Oceanospirillaceae</taxon>
        <taxon>Neptuniibacter</taxon>
    </lineage>
</organism>
<dbReference type="InterPro" id="IPR010099">
    <property type="entry name" value="SDR39U1"/>
</dbReference>
<gene>
    <name evidence="4" type="ORF">MED92_12621</name>
</gene>
<accession>A0A7U8GR55</accession>
<sequence>MRLLVTGGTGFIGQHLIKKRLAAGDSIVCWSRDPAKVHDLFGQKVEAIRDLPEKDELQIDAIVNLAGEPIADKRWSFERKQLLRASRIDLTHQLVEWVKAQDQKPEVLVSGSAIGFYGCHSSDVQLGENSAVSPGFTHDLCADWETEAIRLEEDGVRVCLLRTGVVLGHGGALSKMLLPFKLGLGGPIASGQQWMSWIHIEDEVEVIEMLLTHQHLQGAFNLTAPEAVPNRVFTGCLAKALKRPAFLPMPAFVIDLMLGEGAELLVQGQRVYPEKLLEIGYQFKYPELQPALNAIVR</sequence>
<evidence type="ECO:0000259" key="3">
    <source>
        <dbReference type="Pfam" id="PF08338"/>
    </source>
</evidence>